<keyword evidence="6" id="KW-1185">Reference proteome</keyword>
<evidence type="ECO:0000256" key="1">
    <source>
        <dbReference type="ARBA" id="ARBA00023015"/>
    </source>
</evidence>
<evidence type="ECO:0000313" key="6">
    <source>
        <dbReference type="Proteomes" id="UP000199258"/>
    </source>
</evidence>
<dbReference type="InterPro" id="IPR011711">
    <property type="entry name" value="GntR_C"/>
</dbReference>
<dbReference type="Gene3D" id="1.10.10.10">
    <property type="entry name" value="Winged helix-like DNA-binding domain superfamily/Winged helix DNA-binding domain"/>
    <property type="match status" value="1"/>
</dbReference>
<dbReference type="GO" id="GO:0003677">
    <property type="term" value="F:DNA binding"/>
    <property type="evidence" value="ECO:0007669"/>
    <property type="project" value="UniProtKB-KW"/>
</dbReference>
<dbReference type="InterPro" id="IPR036388">
    <property type="entry name" value="WH-like_DNA-bd_sf"/>
</dbReference>
<dbReference type="SMART" id="SM00895">
    <property type="entry name" value="FCD"/>
    <property type="match status" value="1"/>
</dbReference>
<dbReference type="CDD" id="cd07377">
    <property type="entry name" value="WHTH_GntR"/>
    <property type="match status" value="1"/>
</dbReference>
<dbReference type="STRING" id="335973.SAMN04488693_10615"/>
<dbReference type="SUPFAM" id="SSF48008">
    <property type="entry name" value="GntR ligand-binding domain-like"/>
    <property type="match status" value="1"/>
</dbReference>
<sequence>MSGAALTKRDQIVDELRRMIVSGEMPRGSRLPQDELAKRFNSSITPVREALRALEADALVVAEPHRGVRVAGVDFERVQATYVLRRLAESFAMRRAAIRLSPHELLQAESLLARLKESTARRDVTAMRSLNRDFHFYFYQRCGLPGLVQEIEGLWRVFPWDLLLDAPEPADISDTEHELILDAVRRSDPEAAADAMGAHLARSFLALAGRITGTDNSDPFEIHGL</sequence>
<dbReference type="Pfam" id="PF07729">
    <property type="entry name" value="FCD"/>
    <property type="match status" value="1"/>
</dbReference>
<keyword evidence="2 5" id="KW-0238">DNA-binding</keyword>
<dbReference type="PANTHER" id="PTHR43537">
    <property type="entry name" value="TRANSCRIPTIONAL REGULATOR, GNTR FAMILY"/>
    <property type="match status" value="1"/>
</dbReference>
<dbReference type="GO" id="GO:0003700">
    <property type="term" value="F:DNA-binding transcription factor activity"/>
    <property type="evidence" value="ECO:0007669"/>
    <property type="project" value="InterPro"/>
</dbReference>
<gene>
    <name evidence="5" type="ORF">SAMN04488693_10615</name>
</gene>
<dbReference type="InterPro" id="IPR036390">
    <property type="entry name" value="WH_DNA-bd_sf"/>
</dbReference>
<dbReference type="PANTHER" id="PTHR43537:SF5">
    <property type="entry name" value="UXU OPERON TRANSCRIPTIONAL REGULATOR"/>
    <property type="match status" value="1"/>
</dbReference>
<evidence type="ECO:0000259" key="4">
    <source>
        <dbReference type="PROSITE" id="PS50949"/>
    </source>
</evidence>
<evidence type="ECO:0000256" key="2">
    <source>
        <dbReference type="ARBA" id="ARBA00023125"/>
    </source>
</evidence>
<reference evidence="5 6" key="1">
    <citation type="submission" date="2016-10" db="EMBL/GenBank/DDBJ databases">
        <authorList>
            <person name="de Groot N.N."/>
        </authorList>
    </citation>
    <scope>NUCLEOTIDE SEQUENCE [LARGE SCALE GENOMIC DNA]</scope>
    <source>
        <strain evidence="5 6">NP_1H</strain>
    </source>
</reference>
<dbReference type="Pfam" id="PF00392">
    <property type="entry name" value="GntR"/>
    <property type="match status" value="1"/>
</dbReference>
<dbReference type="AlphaFoldDB" id="A0A1G8HT45"/>
<dbReference type="PROSITE" id="PS50949">
    <property type="entry name" value="HTH_GNTR"/>
    <property type="match status" value="1"/>
</dbReference>
<dbReference type="InterPro" id="IPR008920">
    <property type="entry name" value="TF_FadR/GntR_C"/>
</dbReference>
<keyword evidence="1" id="KW-0805">Transcription regulation</keyword>
<dbReference type="SUPFAM" id="SSF46785">
    <property type="entry name" value="Winged helix' DNA-binding domain"/>
    <property type="match status" value="1"/>
</dbReference>
<dbReference type="EMBL" id="FNDT01000006">
    <property type="protein sequence ID" value="SDI09722.1"/>
    <property type="molecule type" value="Genomic_DNA"/>
</dbReference>
<protein>
    <submittedName>
        <fullName evidence="5">DNA-binding transcriptional regulator, GntR family</fullName>
    </submittedName>
</protein>
<dbReference type="Proteomes" id="UP000199258">
    <property type="component" value="Unassembled WGS sequence"/>
</dbReference>
<dbReference type="InterPro" id="IPR000524">
    <property type="entry name" value="Tscrpt_reg_HTH_GntR"/>
</dbReference>
<name>A0A1G8HT45_9MICC</name>
<dbReference type="SMART" id="SM00345">
    <property type="entry name" value="HTH_GNTR"/>
    <property type="match status" value="1"/>
</dbReference>
<evidence type="ECO:0000256" key="3">
    <source>
        <dbReference type="ARBA" id="ARBA00023163"/>
    </source>
</evidence>
<dbReference type="Gene3D" id="1.20.120.530">
    <property type="entry name" value="GntR ligand-binding domain-like"/>
    <property type="match status" value="1"/>
</dbReference>
<keyword evidence="3" id="KW-0804">Transcription</keyword>
<accession>A0A1G8HT45</accession>
<evidence type="ECO:0000313" key="5">
    <source>
        <dbReference type="EMBL" id="SDI09722.1"/>
    </source>
</evidence>
<proteinExistence type="predicted"/>
<organism evidence="5 6">
    <name type="scientific">Arthrobacter subterraneus</name>
    <dbReference type="NCBI Taxonomy" id="335973"/>
    <lineage>
        <taxon>Bacteria</taxon>
        <taxon>Bacillati</taxon>
        <taxon>Actinomycetota</taxon>
        <taxon>Actinomycetes</taxon>
        <taxon>Micrococcales</taxon>
        <taxon>Micrococcaceae</taxon>
        <taxon>Arthrobacter</taxon>
    </lineage>
</organism>
<feature type="domain" description="HTH gntR-type" evidence="4">
    <location>
        <begin position="6"/>
        <end position="73"/>
    </location>
</feature>